<feature type="compositionally biased region" description="Basic residues" evidence="1">
    <location>
        <begin position="91"/>
        <end position="101"/>
    </location>
</feature>
<name>A0A6J4L2N8_9ACTN</name>
<protein>
    <submittedName>
        <fullName evidence="2">Uncharacterized protein</fullName>
    </submittedName>
</protein>
<evidence type="ECO:0000256" key="1">
    <source>
        <dbReference type="SAM" id="MobiDB-lite"/>
    </source>
</evidence>
<organism evidence="2">
    <name type="scientific">uncultured Frankineae bacterium</name>
    <dbReference type="NCBI Taxonomy" id="437475"/>
    <lineage>
        <taxon>Bacteria</taxon>
        <taxon>Bacillati</taxon>
        <taxon>Actinomycetota</taxon>
        <taxon>Actinomycetes</taxon>
        <taxon>Frankiales</taxon>
        <taxon>environmental samples</taxon>
    </lineage>
</organism>
<dbReference type="AlphaFoldDB" id="A0A6J4L2N8"/>
<feature type="region of interest" description="Disordered" evidence="1">
    <location>
        <begin position="30"/>
        <end position="101"/>
    </location>
</feature>
<evidence type="ECO:0000313" key="2">
    <source>
        <dbReference type="EMBL" id="CAA9321347.1"/>
    </source>
</evidence>
<accession>A0A6J4L2N8</accession>
<reference evidence="2" key="1">
    <citation type="submission" date="2020-02" db="EMBL/GenBank/DDBJ databases">
        <authorList>
            <person name="Meier V. D."/>
        </authorList>
    </citation>
    <scope>NUCLEOTIDE SEQUENCE</scope>
    <source>
        <strain evidence="2">AVDCRST_MAG16</strain>
    </source>
</reference>
<dbReference type="EMBL" id="CADCUE010000063">
    <property type="protein sequence ID" value="CAA9321347.1"/>
    <property type="molecule type" value="Genomic_DNA"/>
</dbReference>
<gene>
    <name evidence="2" type="ORF">AVDCRST_MAG16-817</name>
</gene>
<proteinExistence type="predicted"/>
<feature type="compositionally biased region" description="Low complexity" evidence="1">
    <location>
        <begin position="47"/>
        <end position="57"/>
    </location>
</feature>
<sequence>MGKVALLVPGLLLLLMVLLGRLERWLDDADPDVEPRPVRHRRRAARAARSSVAPDVRPAATNGRRRLGAPRRRAGGSAAGAEAVRVAGPRLARRRPRTDRR</sequence>
<feature type="compositionally biased region" description="Basic residues" evidence="1">
    <location>
        <begin position="63"/>
        <end position="74"/>
    </location>
</feature>
<feature type="non-terminal residue" evidence="2">
    <location>
        <position position="101"/>
    </location>
</feature>
<feature type="compositionally biased region" description="Low complexity" evidence="1">
    <location>
        <begin position="75"/>
        <end position="90"/>
    </location>
</feature>